<reference evidence="2 3" key="1">
    <citation type="journal article" date="2024" name="Environ. Microbiol.">
        <title>Novel evolutionary insights on the interactions of the Holosporales (Alphaproteobacteria) with eukaryotic hosts from comparative genomics.</title>
        <authorList>
            <person name="Giovannini M."/>
            <person name="Petroni G."/>
            <person name="Castelli M."/>
        </authorList>
    </citation>
    <scope>NUCLEOTIDE SEQUENCE [LARGE SCALE GENOMIC DNA]</scope>
    <source>
        <strain evidence="2 3">US_Bl 15I1</strain>
    </source>
</reference>
<dbReference type="EMBL" id="CP133270">
    <property type="protein sequence ID" value="WVX66445.1"/>
    <property type="molecule type" value="Genomic_DNA"/>
</dbReference>
<dbReference type="Proteomes" id="UP001330434">
    <property type="component" value="Chromosome"/>
</dbReference>
<protein>
    <submittedName>
        <fullName evidence="2">Glycosyltransferase family domain protein</fullName>
    </submittedName>
</protein>
<evidence type="ECO:0000313" key="3">
    <source>
        <dbReference type="Proteomes" id="UP001330434"/>
    </source>
</evidence>
<feature type="chain" id="PRO_5045152448" evidence="1">
    <location>
        <begin position="22"/>
        <end position="431"/>
    </location>
</feature>
<feature type="signal peptide" evidence="1">
    <location>
        <begin position="1"/>
        <end position="21"/>
    </location>
</feature>
<keyword evidence="3" id="KW-1185">Reference proteome</keyword>
<organism evidence="2 3">
    <name type="scientific">Candidatus Bealeia paramacronuclearis</name>
    <dbReference type="NCBI Taxonomy" id="1921001"/>
    <lineage>
        <taxon>Bacteria</taxon>
        <taxon>Pseudomonadati</taxon>
        <taxon>Pseudomonadota</taxon>
        <taxon>Alphaproteobacteria</taxon>
        <taxon>Holosporales</taxon>
        <taxon>Holosporaceae</taxon>
        <taxon>Candidatus Bealeia</taxon>
    </lineage>
</organism>
<dbReference type="Gene3D" id="3.40.50.12580">
    <property type="match status" value="1"/>
</dbReference>
<dbReference type="InterPro" id="IPR043148">
    <property type="entry name" value="TagF_C"/>
</dbReference>
<accession>A0ABZ2C236</accession>
<dbReference type="RefSeq" id="WP_338453698.1">
    <property type="nucleotide sequence ID" value="NZ_CP133270.1"/>
</dbReference>
<evidence type="ECO:0000256" key="1">
    <source>
        <dbReference type="SAM" id="SignalP"/>
    </source>
</evidence>
<evidence type="ECO:0000313" key="2">
    <source>
        <dbReference type="EMBL" id="WVX66445.1"/>
    </source>
</evidence>
<sequence length="431" mass="50510">MFIKFFIFLFMAQLSWSSLFAKNVIFVVTSETVGGKGVFELYDQMKKDGHDVTLVAIPSFYDGELLAEIDKDFIEKFDSKDVIFPCGERPPYKHCADVSHYRSNIDVIFVQNPYDSYKNSILEPNYLTSTLKPKAQYLMYTIYGPHIFHQDTINDVNLKNLVDHVYVDSESTKDIYIKRYKFPPNRVHVSGYQTYKNVRDRMSESQDQSGTDKKETILWLPRWYLSYANKSLFEGGSTFLSYHYFFYNYAKEHPEINFIIRPHILLFSFPVQQKFLSQEDFDAIFERLASLKNVTISRHDNIPLINDILKSDIVISDGTSALAEVVVADKPIIYLSNGWNNEFNSNQLSREFKNYIYFAYSPPEIFSFIEEIRMNQYKPFSERNWNESMRSRLGYLKRILLGQTVSREEFKKMLDPVENPAKFISTHVNGL</sequence>
<name>A0ABZ2C236_9PROT</name>
<keyword evidence="1" id="KW-0732">Signal</keyword>
<gene>
    <name evidence="2" type="ORF">Bealeia1_00623</name>
</gene>
<dbReference type="SUPFAM" id="SSF53756">
    <property type="entry name" value="UDP-Glycosyltransferase/glycogen phosphorylase"/>
    <property type="match status" value="1"/>
</dbReference>
<proteinExistence type="predicted"/>